<accession>A0ABU4GT37</accession>
<gene>
    <name evidence="1" type="ORF">RZO55_24705</name>
</gene>
<dbReference type="RefSeq" id="WP_318066937.1">
    <property type="nucleotide sequence ID" value="NZ_JAWONS010000329.1"/>
</dbReference>
<dbReference type="Proteomes" id="UP001276854">
    <property type="component" value="Unassembled WGS sequence"/>
</dbReference>
<dbReference type="EMBL" id="JAWONS010000329">
    <property type="protein sequence ID" value="MDW2800776.1"/>
    <property type="molecule type" value="Genomic_DNA"/>
</dbReference>
<keyword evidence="2" id="KW-1185">Reference proteome</keyword>
<comment type="caution">
    <text evidence="1">The sequence shown here is derived from an EMBL/GenBank/DDBJ whole genome shotgun (WGS) entry which is preliminary data.</text>
</comment>
<dbReference type="Gene3D" id="3.20.20.140">
    <property type="entry name" value="Metal-dependent hydrolases"/>
    <property type="match status" value="1"/>
</dbReference>
<protein>
    <recommendedName>
        <fullName evidence="3">Phosphotriesterase</fullName>
    </recommendedName>
</protein>
<name>A0ABU4GT37_9CLOT</name>
<proteinExistence type="predicted"/>
<organism evidence="1 2">
    <name type="scientific">Clostridium boliviensis</name>
    <dbReference type="NCBI Taxonomy" id="318465"/>
    <lineage>
        <taxon>Bacteria</taxon>
        <taxon>Bacillati</taxon>
        <taxon>Bacillota</taxon>
        <taxon>Clostridia</taxon>
        <taxon>Eubacteriales</taxon>
        <taxon>Clostridiaceae</taxon>
        <taxon>Clostridium</taxon>
    </lineage>
</organism>
<evidence type="ECO:0008006" key="3">
    <source>
        <dbReference type="Google" id="ProtNLM"/>
    </source>
</evidence>
<reference evidence="1 2" key="1">
    <citation type="submission" date="2023-10" db="EMBL/GenBank/DDBJ databases">
        <title>A novel Glycoside Hydrolase 43-Like Enzyme from Clostrdium boliviensis is an Endo-xylanase, and a Candidate for Xylooligosaccharides Production from Different Xylan Substrates.</title>
        <authorList>
            <person name="Alvarez M.T."/>
            <person name="Rocabado-Villegas L.R."/>
            <person name="Salas-Veizaga D.M."/>
            <person name="Linares-Pasten J.A."/>
            <person name="Gudmundsdottir E.E."/>
            <person name="Hreggvidsson G.O."/>
            <person name="Adlercreutz P."/>
            <person name="Nordberg Karlsson E."/>
        </authorList>
    </citation>
    <scope>NUCLEOTIDE SEQUENCE [LARGE SCALE GENOMIC DNA]</scope>
    <source>
        <strain evidence="1 2">E-1</strain>
    </source>
</reference>
<evidence type="ECO:0000313" key="2">
    <source>
        <dbReference type="Proteomes" id="UP001276854"/>
    </source>
</evidence>
<sequence>MWIGIDNIRKGTSAQKYELLNYISSLNYSHKVLLSQNYDFYSEGKESLGHHPCTSIFDEFIPCCIANGTNRQEIIRIMTENPANFYDVDAI</sequence>
<evidence type="ECO:0000313" key="1">
    <source>
        <dbReference type="EMBL" id="MDW2800776.1"/>
    </source>
</evidence>